<evidence type="ECO:0000313" key="5">
    <source>
        <dbReference type="EMBL" id="MFC3510609.1"/>
    </source>
</evidence>
<dbReference type="RefSeq" id="WP_354734972.1">
    <property type="nucleotide sequence ID" value="NZ_JBHMAY010000007.1"/>
</dbReference>
<dbReference type="SFLD" id="SFLDS00001">
    <property type="entry name" value="Enolase"/>
    <property type="match status" value="1"/>
</dbReference>
<comment type="caution">
    <text evidence="5">The sequence shown here is derived from an EMBL/GenBank/DDBJ whole genome shotgun (WGS) entry which is preliminary data.</text>
</comment>
<dbReference type="InterPro" id="IPR029017">
    <property type="entry name" value="Enolase-like_N"/>
</dbReference>
<protein>
    <submittedName>
        <fullName evidence="5">Mandelate racemase/muconate lactonizing enzyme family protein</fullName>
    </submittedName>
</protein>
<evidence type="ECO:0000256" key="3">
    <source>
        <dbReference type="ARBA" id="ARBA00023235"/>
    </source>
</evidence>
<sequence>MSGVRLESVTVGLDWRAAFANAYVRVSGFSTTIVRLRPDPESGLEGIGEAAPSMLGRESARTVAADYASLSGSGLLRDVRADDPETWAPVLRALSGRPAALAGVETALLDLSAKEAGLPLWRWWGLSGTGPTRTFFTIPMVGGAELEHWIGLGTELGATRLKVKVGNPGAEPRSAAADRLRRTRAGFPQAPIRVDANAAWELEDAADFAGELLRWEVGSLEEPLAEGASVQDFADLRALTGLPVFADEFCTSPRALARAADRYDGVVLKTQNWGGLGRTRRAIETARRNGLAVCLGCNAETSVSIGASAQLASLADDLDLDSALLIHEDPFMASGIEGTEILPGSAPGIGAREAGAPR</sequence>
<dbReference type="Pfam" id="PF02746">
    <property type="entry name" value="MR_MLE_N"/>
    <property type="match status" value="1"/>
</dbReference>
<dbReference type="Gene3D" id="3.20.20.120">
    <property type="entry name" value="Enolase-like C-terminal domain"/>
    <property type="match status" value="1"/>
</dbReference>
<name>A0ABV7QFH0_9PSEU</name>
<gene>
    <name evidence="5" type="ORF">ACFORO_10585</name>
</gene>
<dbReference type="PANTHER" id="PTHR48073:SF2">
    <property type="entry name" value="O-SUCCINYLBENZOATE SYNTHASE"/>
    <property type="match status" value="1"/>
</dbReference>
<evidence type="ECO:0000313" key="6">
    <source>
        <dbReference type="Proteomes" id="UP001595764"/>
    </source>
</evidence>
<accession>A0ABV7QFH0</accession>
<dbReference type="SMART" id="SM00922">
    <property type="entry name" value="MR_MLE"/>
    <property type="match status" value="1"/>
</dbReference>
<dbReference type="Proteomes" id="UP001595764">
    <property type="component" value="Unassembled WGS sequence"/>
</dbReference>
<evidence type="ECO:0000256" key="2">
    <source>
        <dbReference type="ARBA" id="ARBA00022723"/>
    </source>
</evidence>
<dbReference type="InterPro" id="IPR018110">
    <property type="entry name" value="Mandel_Rmase/mucon_lact_enz_CS"/>
</dbReference>
<dbReference type="Gene3D" id="3.30.390.10">
    <property type="entry name" value="Enolase-like, N-terminal domain"/>
    <property type="match status" value="1"/>
</dbReference>
<feature type="domain" description="Mandelate racemase/muconate lactonizing enzyme C-terminal" evidence="4">
    <location>
        <begin position="143"/>
        <end position="243"/>
    </location>
</feature>
<comment type="similarity">
    <text evidence="1">Belongs to the mandelate racemase/muconate lactonizing enzyme family.</text>
</comment>
<dbReference type="PANTHER" id="PTHR48073">
    <property type="entry name" value="O-SUCCINYLBENZOATE SYNTHASE-RELATED"/>
    <property type="match status" value="1"/>
</dbReference>
<evidence type="ECO:0000259" key="4">
    <source>
        <dbReference type="SMART" id="SM00922"/>
    </source>
</evidence>
<dbReference type="InterPro" id="IPR013341">
    <property type="entry name" value="Mandelate_racemase_N_dom"/>
</dbReference>
<evidence type="ECO:0000256" key="1">
    <source>
        <dbReference type="ARBA" id="ARBA00008031"/>
    </source>
</evidence>
<dbReference type="InterPro" id="IPR036849">
    <property type="entry name" value="Enolase-like_C_sf"/>
</dbReference>
<dbReference type="InterPro" id="IPR013342">
    <property type="entry name" value="Mandelate_racemase_C"/>
</dbReference>
<organism evidence="5 6">
    <name type="scientific">Amycolatopsis halotolerans</name>
    <dbReference type="NCBI Taxonomy" id="330083"/>
    <lineage>
        <taxon>Bacteria</taxon>
        <taxon>Bacillati</taxon>
        <taxon>Actinomycetota</taxon>
        <taxon>Actinomycetes</taxon>
        <taxon>Pseudonocardiales</taxon>
        <taxon>Pseudonocardiaceae</taxon>
        <taxon>Amycolatopsis</taxon>
    </lineage>
</organism>
<dbReference type="Pfam" id="PF13378">
    <property type="entry name" value="MR_MLE_C"/>
    <property type="match status" value="1"/>
</dbReference>
<reference evidence="6" key="1">
    <citation type="journal article" date="2019" name="Int. J. Syst. Evol. Microbiol.">
        <title>The Global Catalogue of Microorganisms (GCM) 10K type strain sequencing project: providing services to taxonomists for standard genome sequencing and annotation.</title>
        <authorList>
            <consortium name="The Broad Institute Genomics Platform"/>
            <consortium name="The Broad Institute Genome Sequencing Center for Infectious Disease"/>
            <person name="Wu L."/>
            <person name="Ma J."/>
        </authorList>
    </citation>
    <scope>NUCLEOTIDE SEQUENCE [LARGE SCALE GENOMIC DNA]</scope>
    <source>
        <strain evidence="6">CGMCC 4.7682</strain>
    </source>
</reference>
<dbReference type="SUPFAM" id="SSF54826">
    <property type="entry name" value="Enolase N-terminal domain-like"/>
    <property type="match status" value="1"/>
</dbReference>
<keyword evidence="6" id="KW-1185">Reference proteome</keyword>
<dbReference type="PROSITE" id="PS00909">
    <property type="entry name" value="MR_MLE_2"/>
    <property type="match status" value="1"/>
</dbReference>
<proteinExistence type="inferred from homology"/>
<dbReference type="EMBL" id="JBHRWI010000015">
    <property type="protein sequence ID" value="MFC3510609.1"/>
    <property type="molecule type" value="Genomic_DNA"/>
</dbReference>
<dbReference type="SUPFAM" id="SSF51604">
    <property type="entry name" value="Enolase C-terminal domain-like"/>
    <property type="match status" value="1"/>
</dbReference>
<keyword evidence="3" id="KW-0413">Isomerase</keyword>
<dbReference type="InterPro" id="IPR029065">
    <property type="entry name" value="Enolase_C-like"/>
</dbReference>
<keyword evidence="2" id="KW-0479">Metal-binding</keyword>